<dbReference type="InterPro" id="IPR010982">
    <property type="entry name" value="Lambda_DNA-bd_dom_sf"/>
</dbReference>
<gene>
    <name evidence="2" type="ORF">HMPREF1317_1704</name>
</gene>
<dbReference type="InterPro" id="IPR001387">
    <property type="entry name" value="Cro/C1-type_HTH"/>
</dbReference>
<evidence type="ECO:0000313" key="3">
    <source>
        <dbReference type="Proteomes" id="UP000004578"/>
    </source>
</evidence>
<protein>
    <submittedName>
        <fullName evidence="2">DNA-binding helix-turn-helix protein</fullName>
    </submittedName>
</protein>
<feature type="domain" description="HTH cro/C1-type" evidence="1">
    <location>
        <begin position="6"/>
        <end position="47"/>
    </location>
</feature>
<organism evidence="2 3">
    <name type="scientific">Schaalia georgiae F0490</name>
    <dbReference type="NCBI Taxonomy" id="1125717"/>
    <lineage>
        <taxon>Bacteria</taxon>
        <taxon>Bacillati</taxon>
        <taxon>Actinomycetota</taxon>
        <taxon>Actinomycetes</taxon>
        <taxon>Actinomycetales</taxon>
        <taxon>Actinomycetaceae</taxon>
        <taxon>Schaalia</taxon>
    </lineage>
</organism>
<reference evidence="2 3" key="1">
    <citation type="submission" date="2012-05" db="EMBL/GenBank/DDBJ databases">
        <authorList>
            <person name="Harkins D.M."/>
            <person name="Madupu R."/>
            <person name="Durkin A.S."/>
            <person name="Torralba M."/>
            <person name="Methe B."/>
            <person name="Sutton G.G."/>
            <person name="Nelson K.E."/>
        </authorList>
    </citation>
    <scope>NUCLEOTIDE SEQUENCE [LARGE SCALE GENOMIC DNA]</scope>
    <source>
        <strain evidence="2 3">F0490</strain>
    </source>
</reference>
<keyword evidence="2" id="KW-0238">DNA-binding</keyword>
<proteinExistence type="predicted"/>
<evidence type="ECO:0000313" key="2">
    <source>
        <dbReference type="EMBL" id="EJF51714.1"/>
    </source>
</evidence>
<dbReference type="RefSeq" id="WP_005867117.1">
    <property type="nucleotide sequence ID" value="NZ_AKFS01000006.1"/>
</dbReference>
<evidence type="ECO:0000259" key="1">
    <source>
        <dbReference type="PROSITE" id="PS50943"/>
    </source>
</evidence>
<keyword evidence="3" id="KW-1185">Reference proteome</keyword>
<sequence>MNGIELRARREALGLSQTKFAKMCETTQVTVSRWENGTREPRNDIAIHLLMANIEDAAIDLIEDLLELAEDEELLTATPDLQLTVYNDEARYAAGEPVWSKRLPMETHRVCAARAAALLGAEDGTHVTLIEG</sequence>
<dbReference type="SUPFAM" id="SSF47413">
    <property type="entry name" value="lambda repressor-like DNA-binding domains"/>
    <property type="match status" value="1"/>
</dbReference>
<dbReference type="OrthoDB" id="5149137at2"/>
<dbReference type="EMBL" id="AKFS01000006">
    <property type="protein sequence ID" value="EJF51714.1"/>
    <property type="molecule type" value="Genomic_DNA"/>
</dbReference>
<dbReference type="PROSITE" id="PS50943">
    <property type="entry name" value="HTH_CROC1"/>
    <property type="match status" value="1"/>
</dbReference>
<dbReference type="AlphaFoldDB" id="J0NW70"/>
<dbReference type="GO" id="GO:0003677">
    <property type="term" value="F:DNA binding"/>
    <property type="evidence" value="ECO:0007669"/>
    <property type="project" value="UniProtKB-KW"/>
</dbReference>
<dbReference type="PATRIC" id="fig|1125717.3.peg.45"/>
<dbReference type="Gene3D" id="1.10.260.40">
    <property type="entry name" value="lambda repressor-like DNA-binding domains"/>
    <property type="match status" value="1"/>
</dbReference>
<dbReference type="CDD" id="cd00093">
    <property type="entry name" value="HTH_XRE"/>
    <property type="match status" value="1"/>
</dbReference>
<name>J0NW70_9ACTO</name>
<accession>J0NW70</accession>
<dbReference type="Pfam" id="PF01381">
    <property type="entry name" value="HTH_3"/>
    <property type="match status" value="1"/>
</dbReference>
<dbReference type="Proteomes" id="UP000004578">
    <property type="component" value="Unassembled WGS sequence"/>
</dbReference>
<dbReference type="SMART" id="SM00530">
    <property type="entry name" value="HTH_XRE"/>
    <property type="match status" value="1"/>
</dbReference>
<comment type="caution">
    <text evidence="2">The sequence shown here is derived from an EMBL/GenBank/DDBJ whole genome shotgun (WGS) entry which is preliminary data.</text>
</comment>